<evidence type="ECO:0000256" key="3">
    <source>
        <dbReference type="ARBA" id="ARBA00022505"/>
    </source>
</evidence>
<protein>
    <recommendedName>
        <fullName evidence="6">Molybdenum transport ATP-binding protein ModC</fullName>
    </recommendedName>
</protein>
<keyword evidence="3" id="KW-0500">Molybdenum</keyword>
<gene>
    <name evidence="4" type="ORF">RG963_07795</name>
</gene>
<dbReference type="Proteomes" id="UP001246244">
    <property type="component" value="Unassembled WGS sequence"/>
</dbReference>
<dbReference type="PANTHER" id="PTHR42781:SF4">
    <property type="entry name" value="SPERMIDINE_PUTRESCINE IMPORT ATP-BINDING PROTEIN POTA"/>
    <property type="match status" value="1"/>
</dbReference>
<keyword evidence="5" id="KW-1185">Reference proteome</keyword>
<dbReference type="InterPro" id="IPR027417">
    <property type="entry name" value="P-loop_NTPase"/>
</dbReference>
<dbReference type="InterPro" id="IPR050093">
    <property type="entry name" value="ABC_SmlMolc_Importer"/>
</dbReference>
<dbReference type="SUPFAM" id="SSF52540">
    <property type="entry name" value="P-loop containing nucleoside triphosphate hydrolases"/>
    <property type="match status" value="1"/>
</dbReference>
<accession>A0ABU2D118</accession>
<reference evidence="5" key="1">
    <citation type="submission" date="2023-07" db="EMBL/GenBank/DDBJ databases">
        <title>Whole-genome sequencing of a new Methanosarcina sp. Z-7115.</title>
        <authorList>
            <person name="Zhilina T.N."/>
            <person name="Merkel A.Y."/>
        </authorList>
    </citation>
    <scope>NUCLEOTIDE SEQUENCE [LARGE SCALE GENOMIC DNA]</scope>
    <source>
        <strain evidence="5">Z-7115</strain>
    </source>
</reference>
<organism evidence="4 5">
    <name type="scientific">Methanosarcina baikalica</name>
    <dbReference type="NCBI Taxonomy" id="3073890"/>
    <lineage>
        <taxon>Archaea</taxon>
        <taxon>Methanobacteriati</taxon>
        <taxon>Methanobacteriota</taxon>
        <taxon>Stenosarchaea group</taxon>
        <taxon>Methanomicrobia</taxon>
        <taxon>Methanosarcinales</taxon>
        <taxon>Methanosarcinaceae</taxon>
        <taxon>Methanosarcina</taxon>
    </lineage>
</organism>
<dbReference type="PANTHER" id="PTHR42781">
    <property type="entry name" value="SPERMIDINE/PUTRESCINE IMPORT ATP-BINDING PROTEIN POTA"/>
    <property type="match status" value="1"/>
</dbReference>
<evidence type="ECO:0008006" key="6">
    <source>
        <dbReference type="Google" id="ProtNLM"/>
    </source>
</evidence>
<evidence type="ECO:0000256" key="2">
    <source>
        <dbReference type="ARBA" id="ARBA00022448"/>
    </source>
</evidence>
<evidence type="ECO:0000256" key="1">
    <source>
        <dbReference type="ARBA" id="ARBA00004202"/>
    </source>
</evidence>
<comment type="subcellular location">
    <subcellularLocation>
        <location evidence="1">Cell membrane</location>
        <topology evidence="1">Peripheral membrane protein</topology>
    </subcellularLocation>
</comment>
<evidence type="ECO:0000313" key="5">
    <source>
        <dbReference type="Proteomes" id="UP001246244"/>
    </source>
</evidence>
<comment type="caution">
    <text evidence="4">The sequence shown here is derived from an EMBL/GenBank/DDBJ whole genome shotgun (WGS) entry which is preliminary data.</text>
</comment>
<dbReference type="Gene3D" id="3.40.50.300">
    <property type="entry name" value="P-loop containing nucleotide triphosphate hydrolases"/>
    <property type="match status" value="1"/>
</dbReference>
<evidence type="ECO:0000313" key="4">
    <source>
        <dbReference type="EMBL" id="MDR7665675.1"/>
    </source>
</evidence>
<proteinExistence type="predicted"/>
<dbReference type="EMBL" id="JAVKPK010000025">
    <property type="protein sequence ID" value="MDR7665675.1"/>
    <property type="molecule type" value="Genomic_DNA"/>
</dbReference>
<keyword evidence="2" id="KW-0813">Transport</keyword>
<sequence length="179" mass="20235">MARALAPGPELLLLDELFSALDREIRTEFAEKIKSLQKKLEIPLLFITHNLEEAFLLADRILVLHKGKVQQLGTLEDIFYNPKNRKVAELIGLLNIFDDARVEGYDKASRSTVLKSVDLRIRVNSLNINKGTKKKITVKLARHNKILTAEVPSQFADVLQLNTGDLCLVKMEISKVVTF</sequence>
<name>A0ABU2D118_9EURY</name>